<organism evidence="1 2">
    <name type="scientific">Tetragonisca angustula</name>
    <dbReference type="NCBI Taxonomy" id="166442"/>
    <lineage>
        <taxon>Eukaryota</taxon>
        <taxon>Metazoa</taxon>
        <taxon>Ecdysozoa</taxon>
        <taxon>Arthropoda</taxon>
        <taxon>Hexapoda</taxon>
        <taxon>Insecta</taxon>
        <taxon>Pterygota</taxon>
        <taxon>Neoptera</taxon>
        <taxon>Endopterygota</taxon>
        <taxon>Hymenoptera</taxon>
        <taxon>Apocrita</taxon>
        <taxon>Aculeata</taxon>
        <taxon>Apoidea</taxon>
        <taxon>Anthophila</taxon>
        <taxon>Apidae</taxon>
        <taxon>Tetragonisca</taxon>
    </lineage>
</organism>
<dbReference type="Proteomes" id="UP001432146">
    <property type="component" value="Unassembled WGS sequence"/>
</dbReference>
<accession>A0AAW0ZZC1</accession>
<sequence>MRSTDRETDFSSQAHCAPSIEFNGSIKTRNRETASALAVFGKEEPREIEVKKQSIFGKEDAAYTYIHEAGYIYEGV</sequence>
<reference evidence="1 2" key="1">
    <citation type="submission" date="2024-05" db="EMBL/GenBank/DDBJ databases">
        <title>The nuclear and mitochondrial genome assemblies of Tetragonisca angustula (Apidae: Meliponini), a tiny yet remarkable pollinator in the Neotropics.</title>
        <authorList>
            <person name="Ferrari R."/>
            <person name="Ricardo P.C."/>
            <person name="Dias F.C."/>
            <person name="Araujo N.S."/>
            <person name="Soares D.O."/>
            <person name="Zhou Q.-S."/>
            <person name="Zhu C.-D."/>
            <person name="Coutinho L."/>
            <person name="Airas M.C."/>
            <person name="Batista T.M."/>
        </authorList>
    </citation>
    <scope>NUCLEOTIDE SEQUENCE [LARGE SCALE GENOMIC DNA]</scope>
    <source>
        <strain evidence="1">ASF017062</strain>
        <tissue evidence="1">Abdomen</tissue>
    </source>
</reference>
<gene>
    <name evidence="1" type="ORF">QLX08_005210</name>
</gene>
<name>A0AAW0ZZC1_9HYME</name>
<dbReference type="EMBL" id="JAWNGG020000086">
    <property type="protein sequence ID" value="KAK9302942.1"/>
    <property type="molecule type" value="Genomic_DNA"/>
</dbReference>
<evidence type="ECO:0000313" key="2">
    <source>
        <dbReference type="Proteomes" id="UP001432146"/>
    </source>
</evidence>
<dbReference type="AlphaFoldDB" id="A0AAW0ZZC1"/>
<proteinExistence type="predicted"/>
<comment type="caution">
    <text evidence="1">The sequence shown here is derived from an EMBL/GenBank/DDBJ whole genome shotgun (WGS) entry which is preliminary data.</text>
</comment>
<keyword evidence="2" id="KW-1185">Reference proteome</keyword>
<evidence type="ECO:0000313" key="1">
    <source>
        <dbReference type="EMBL" id="KAK9302942.1"/>
    </source>
</evidence>
<protein>
    <submittedName>
        <fullName evidence="1">Uncharacterized protein</fullName>
    </submittedName>
</protein>